<feature type="transmembrane region" description="Helical" evidence="6">
    <location>
        <begin position="75"/>
        <end position="99"/>
    </location>
</feature>
<keyword evidence="8" id="KW-1185">Reference proteome</keyword>
<feature type="transmembrane region" description="Helical" evidence="6">
    <location>
        <begin position="298"/>
        <end position="322"/>
    </location>
</feature>
<dbReference type="RefSeq" id="WP_345235207.1">
    <property type="nucleotide sequence ID" value="NZ_BAABIQ010000044.1"/>
</dbReference>
<dbReference type="Proteomes" id="UP001501411">
    <property type="component" value="Unassembled WGS sequence"/>
</dbReference>
<evidence type="ECO:0000256" key="4">
    <source>
        <dbReference type="ARBA" id="ARBA00022989"/>
    </source>
</evidence>
<feature type="transmembrane region" description="Helical" evidence="6">
    <location>
        <begin position="120"/>
        <end position="145"/>
    </location>
</feature>
<feature type="transmembrane region" description="Helical" evidence="6">
    <location>
        <begin position="151"/>
        <end position="170"/>
    </location>
</feature>
<evidence type="ECO:0000256" key="5">
    <source>
        <dbReference type="ARBA" id="ARBA00023136"/>
    </source>
</evidence>
<keyword evidence="3 6" id="KW-0812">Transmembrane</keyword>
<gene>
    <name evidence="7" type="ORF">GCM10023231_41690</name>
</gene>
<evidence type="ECO:0000256" key="2">
    <source>
        <dbReference type="ARBA" id="ARBA00022475"/>
    </source>
</evidence>
<dbReference type="Pfam" id="PF03706">
    <property type="entry name" value="LPG_synthase_TM"/>
    <property type="match status" value="1"/>
</dbReference>
<feature type="transmembrane region" description="Helical" evidence="6">
    <location>
        <begin position="6"/>
        <end position="27"/>
    </location>
</feature>
<keyword evidence="5 6" id="KW-0472">Membrane</keyword>
<comment type="subcellular location">
    <subcellularLocation>
        <location evidence="1">Cell membrane</location>
        <topology evidence="1">Multi-pass membrane protein</topology>
    </subcellularLocation>
</comment>
<dbReference type="EMBL" id="BAABIQ010000044">
    <property type="protein sequence ID" value="GAA4808073.1"/>
    <property type="molecule type" value="Genomic_DNA"/>
</dbReference>
<dbReference type="PANTHER" id="PTHR39087">
    <property type="entry name" value="UPF0104 MEMBRANE PROTEIN MJ1595"/>
    <property type="match status" value="1"/>
</dbReference>
<evidence type="ECO:0000313" key="7">
    <source>
        <dbReference type="EMBL" id="GAA4808073.1"/>
    </source>
</evidence>
<evidence type="ECO:0000256" key="6">
    <source>
        <dbReference type="SAM" id="Phobius"/>
    </source>
</evidence>
<keyword evidence="2" id="KW-1003">Cell membrane</keyword>
<organism evidence="7 8">
    <name type="scientific">Olivibacter ginsenosidimutans</name>
    <dbReference type="NCBI Taxonomy" id="1176537"/>
    <lineage>
        <taxon>Bacteria</taxon>
        <taxon>Pseudomonadati</taxon>
        <taxon>Bacteroidota</taxon>
        <taxon>Sphingobacteriia</taxon>
        <taxon>Sphingobacteriales</taxon>
        <taxon>Sphingobacteriaceae</taxon>
        <taxon>Olivibacter</taxon>
    </lineage>
</organism>
<name>A0ABP9CBZ5_9SPHI</name>
<feature type="transmembrane region" description="Helical" evidence="6">
    <location>
        <begin position="256"/>
        <end position="278"/>
    </location>
</feature>
<sequence length="348" mass="39115">MASKVYKVLFFIIGVATLCYMVYALGLDVIWENIKKTGWWFLPVIGSWLVIYIFNAVAFKAIIQEPDIPSSNLHFLTVLKLTISGYAINYITPFVALGGEPYRIMELKPRLGIQKASSSVLLYSLMHMFSHVLFWLASIILILLYVPANTIMITGCLVMFVTGVVLVYWFSRVYQKGFTLSTFRLLAKIPGLKKKVGAFVAEKQESLKEIDSQITELYAQRRDRFWKSLGFEFIARVVGCLEIYCTARAIGLQMSIIQSLIISSGSSLFANLIFFFPMQLGTREGGLALALKSVGMPASSGIFIGIIMRIRELVWIIIGLALMKVNKSSTEEYIEDLQKNNSDVSVKT</sequence>
<protein>
    <submittedName>
        <fullName evidence="7">Lysylphosphatidylglycerol synthase transmembrane domain-containing protein</fullName>
    </submittedName>
</protein>
<proteinExistence type="predicted"/>
<keyword evidence="4 6" id="KW-1133">Transmembrane helix</keyword>
<dbReference type="PANTHER" id="PTHR39087:SF2">
    <property type="entry name" value="UPF0104 MEMBRANE PROTEIN MJ1595"/>
    <property type="match status" value="1"/>
</dbReference>
<reference evidence="8" key="1">
    <citation type="journal article" date="2019" name="Int. J. Syst. Evol. Microbiol.">
        <title>The Global Catalogue of Microorganisms (GCM) 10K type strain sequencing project: providing services to taxonomists for standard genome sequencing and annotation.</title>
        <authorList>
            <consortium name="The Broad Institute Genomics Platform"/>
            <consortium name="The Broad Institute Genome Sequencing Center for Infectious Disease"/>
            <person name="Wu L."/>
            <person name="Ma J."/>
        </authorList>
    </citation>
    <scope>NUCLEOTIDE SEQUENCE [LARGE SCALE GENOMIC DNA]</scope>
    <source>
        <strain evidence="8">JCM 18200</strain>
    </source>
</reference>
<feature type="transmembrane region" description="Helical" evidence="6">
    <location>
        <begin position="39"/>
        <end position="63"/>
    </location>
</feature>
<dbReference type="InterPro" id="IPR022791">
    <property type="entry name" value="L-PG_synthase/AglD"/>
</dbReference>
<evidence type="ECO:0000256" key="1">
    <source>
        <dbReference type="ARBA" id="ARBA00004651"/>
    </source>
</evidence>
<evidence type="ECO:0000313" key="8">
    <source>
        <dbReference type="Proteomes" id="UP001501411"/>
    </source>
</evidence>
<comment type="caution">
    <text evidence="7">The sequence shown here is derived from an EMBL/GenBank/DDBJ whole genome shotgun (WGS) entry which is preliminary data.</text>
</comment>
<accession>A0ABP9CBZ5</accession>
<evidence type="ECO:0000256" key="3">
    <source>
        <dbReference type="ARBA" id="ARBA00022692"/>
    </source>
</evidence>